<dbReference type="InterPro" id="IPR038731">
    <property type="entry name" value="RgtA/B/C-like"/>
</dbReference>
<evidence type="ECO:0000256" key="7">
    <source>
        <dbReference type="ARBA" id="ARBA00023136"/>
    </source>
</evidence>
<feature type="transmembrane region" description="Helical" evidence="8">
    <location>
        <begin position="186"/>
        <end position="216"/>
    </location>
</feature>
<feature type="transmembrane region" description="Helical" evidence="8">
    <location>
        <begin position="318"/>
        <end position="337"/>
    </location>
</feature>
<keyword evidence="11" id="KW-1185">Reference proteome</keyword>
<dbReference type="GO" id="GO:0016763">
    <property type="term" value="F:pentosyltransferase activity"/>
    <property type="evidence" value="ECO:0007669"/>
    <property type="project" value="TreeGrafter"/>
</dbReference>
<reference evidence="10 11" key="1">
    <citation type="submission" date="2014-03" db="EMBL/GenBank/DDBJ databases">
        <title>The draft genome sequence of Marivita geojedonensis KCTC 23882.</title>
        <authorList>
            <person name="Lai Q."/>
            <person name="Shao Z."/>
        </authorList>
    </citation>
    <scope>NUCLEOTIDE SEQUENCE [LARGE SCALE GENOMIC DNA]</scope>
    <source>
        <strain evidence="10 11">DPG-138</strain>
    </source>
</reference>
<name>A0A1X4NKD5_9RHOB</name>
<feature type="transmembrane region" description="Helical" evidence="8">
    <location>
        <begin position="343"/>
        <end position="360"/>
    </location>
</feature>
<dbReference type="GO" id="GO:0009103">
    <property type="term" value="P:lipopolysaccharide biosynthetic process"/>
    <property type="evidence" value="ECO:0007669"/>
    <property type="project" value="UniProtKB-ARBA"/>
</dbReference>
<dbReference type="STRING" id="1123756.MGEO_11740"/>
<sequence>MVNSDQKTTHFAICLGLFVTAVLLRAIGADFGFFNGDERVNDSARFLAGELVPTQHFYPPFFNYLNGVAFVGLFVFGMLFDMWSNTGEFRQVYFDDPTPFYVTARYVTAVIGALSAPLFFSCARRVGLSLGGAFVVGAFAAVLPIAVFMAHIAKGDTGLATACLAVVWAFLMRLETRNIRRWDVIIGITVALAFGFKQSALLVLAPLALGMIVVLARRESLGQAFRSFGMSVLVLLVLWPLMNIGILLDIEGFLAFQNIQTVMSVREEDPFGIGLPITLRIFGDTVTGLNPILFAISLVAPVWLLAKTCRLDLRDALLAIWIANVVSVIVISLTVGTRQPEHLFLPNLTIQLLLAAIVLADMIRVYVNIPKLIVVVTACAGFLLMALGSANVLQQAVVQPVAAQLVTYLAETYPEARVQSGLALPVPQTVAAQKMEFDRFDRLGRKYEIDMPEIAEERFLAENAENALFWVNAPFAMSGLEGDETQKADFPVQPHAWPIQPEEWKLDTWIAQDFDVFVVNDFDYLLAESRSTFIRDFHAELLDRCDRARDYKARKPLFLEFDITVFDCSAL</sequence>
<evidence type="ECO:0000259" key="9">
    <source>
        <dbReference type="Pfam" id="PF13231"/>
    </source>
</evidence>
<dbReference type="InterPro" id="IPR050297">
    <property type="entry name" value="LipidA_mod_glycosyltrf_83"/>
</dbReference>
<keyword evidence="4" id="KW-0808">Transferase</keyword>
<feature type="transmembrane region" description="Helical" evidence="8">
    <location>
        <begin position="288"/>
        <end position="306"/>
    </location>
</feature>
<feature type="transmembrane region" description="Helical" evidence="8">
    <location>
        <begin position="228"/>
        <end position="248"/>
    </location>
</feature>
<keyword evidence="2" id="KW-1003">Cell membrane</keyword>
<keyword evidence="3" id="KW-0328">Glycosyltransferase</keyword>
<evidence type="ECO:0000256" key="6">
    <source>
        <dbReference type="ARBA" id="ARBA00022989"/>
    </source>
</evidence>
<gene>
    <name evidence="10" type="ORF">MGEO_11740</name>
</gene>
<dbReference type="Pfam" id="PF13231">
    <property type="entry name" value="PMT_2"/>
    <property type="match status" value="1"/>
</dbReference>
<keyword evidence="5 8" id="KW-0812">Transmembrane</keyword>
<evidence type="ECO:0000256" key="2">
    <source>
        <dbReference type="ARBA" id="ARBA00022475"/>
    </source>
</evidence>
<feature type="transmembrane region" description="Helical" evidence="8">
    <location>
        <begin position="126"/>
        <end position="150"/>
    </location>
</feature>
<proteinExistence type="predicted"/>
<evidence type="ECO:0000313" key="11">
    <source>
        <dbReference type="Proteomes" id="UP000193926"/>
    </source>
</evidence>
<dbReference type="PANTHER" id="PTHR33908:SF11">
    <property type="entry name" value="MEMBRANE PROTEIN"/>
    <property type="match status" value="1"/>
</dbReference>
<comment type="subcellular location">
    <subcellularLocation>
        <location evidence="1">Cell membrane</location>
        <topology evidence="1">Multi-pass membrane protein</topology>
    </subcellularLocation>
</comment>
<feature type="transmembrane region" description="Helical" evidence="8">
    <location>
        <begin position="61"/>
        <end position="80"/>
    </location>
</feature>
<feature type="domain" description="Glycosyltransferase RgtA/B/C/D-like" evidence="9">
    <location>
        <begin position="104"/>
        <end position="240"/>
    </location>
</feature>
<evidence type="ECO:0000256" key="4">
    <source>
        <dbReference type="ARBA" id="ARBA00022679"/>
    </source>
</evidence>
<feature type="transmembrane region" description="Helical" evidence="8">
    <location>
        <begin position="100"/>
        <end position="120"/>
    </location>
</feature>
<feature type="transmembrane region" description="Helical" evidence="8">
    <location>
        <begin position="372"/>
        <end position="393"/>
    </location>
</feature>
<keyword evidence="7 8" id="KW-0472">Membrane</keyword>
<evidence type="ECO:0000256" key="5">
    <source>
        <dbReference type="ARBA" id="ARBA00022692"/>
    </source>
</evidence>
<comment type="caution">
    <text evidence="10">The sequence shown here is derived from an EMBL/GenBank/DDBJ whole genome shotgun (WGS) entry which is preliminary data.</text>
</comment>
<dbReference type="Proteomes" id="UP000193926">
    <property type="component" value="Unassembled WGS sequence"/>
</dbReference>
<dbReference type="EMBL" id="JFKC01000010">
    <property type="protein sequence ID" value="OSQ50659.1"/>
    <property type="molecule type" value="Genomic_DNA"/>
</dbReference>
<evidence type="ECO:0000256" key="1">
    <source>
        <dbReference type="ARBA" id="ARBA00004651"/>
    </source>
</evidence>
<protein>
    <recommendedName>
        <fullName evidence="9">Glycosyltransferase RgtA/B/C/D-like domain-containing protein</fullName>
    </recommendedName>
</protein>
<evidence type="ECO:0000313" key="10">
    <source>
        <dbReference type="EMBL" id="OSQ50659.1"/>
    </source>
</evidence>
<dbReference type="PANTHER" id="PTHR33908">
    <property type="entry name" value="MANNOSYLTRANSFERASE YKCB-RELATED"/>
    <property type="match status" value="1"/>
</dbReference>
<organism evidence="10 11">
    <name type="scientific">Marivita geojedonensis</name>
    <dbReference type="NCBI Taxonomy" id="1123756"/>
    <lineage>
        <taxon>Bacteria</taxon>
        <taxon>Pseudomonadati</taxon>
        <taxon>Pseudomonadota</taxon>
        <taxon>Alphaproteobacteria</taxon>
        <taxon>Rhodobacterales</taxon>
        <taxon>Roseobacteraceae</taxon>
        <taxon>Marivita</taxon>
    </lineage>
</organism>
<accession>A0A1X4NKD5</accession>
<feature type="transmembrane region" description="Helical" evidence="8">
    <location>
        <begin position="157"/>
        <end position="174"/>
    </location>
</feature>
<evidence type="ECO:0000256" key="3">
    <source>
        <dbReference type="ARBA" id="ARBA00022676"/>
    </source>
</evidence>
<dbReference type="GO" id="GO:0005886">
    <property type="term" value="C:plasma membrane"/>
    <property type="evidence" value="ECO:0007669"/>
    <property type="project" value="UniProtKB-SubCell"/>
</dbReference>
<keyword evidence="6 8" id="KW-1133">Transmembrane helix</keyword>
<evidence type="ECO:0000256" key="8">
    <source>
        <dbReference type="SAM" id="Phobius"/>
    </source>
</evidence>
<dbReference type="AlphaFoldDB" id="A0A1X4NKD5"/>